<dbReference type="GO" id="GO:0005802">
    <property type="term" value="C:trans-Golgi network"/>
    <property type="evidence" value="ECO:0007669"/>
    <property type="project" value="TreeGrafter"/>
</dbReference>
<dbReference type="GO" id="GO:0042147">
    <property type="term" value="P:retrograde transport, endosome to Golgi"/>
    <property type="evidence" value="ECO:0007669"/>
    <property type="project" value="TreeGrafter"/>
</dbReference>
<dbReference type="GO" id="GO:0007032">
    <property type="term" value="P:endosome organization"/>
    <property type="evidence" value="ECO:0007669"/>
    <property type="project" value="TreeGrafter"/>
</dbReference>
<dbReference type="SUPFAM" id="SSF50729">
    <property type="entry name" value="PH domain-like"/>
    <property type="match status" value="1"/>
</dbReference>
<dbReference type="CDD" id="cd00821">
    <property type="entry name" value="PH"/>
    <property type="match status" value="1"/>
</dbReference>
<comment type="caution">
    <text evidence="4">The sequence shown here is derived from an EMBL/GenBank/DDBJ whole genome shotgun (WGS) entry which is preliminary data.</text>
</comment>
<keyword evidence="3" id="KW-1133">Transmembrane helix</keyword>
<dbReference type="GO" id="GO:0005829">
    <property type="term" value="C:cytosol"/>
    <property type="evidence" value="ECO:0007669"/>
    <property type="project" value="GOC"/>
</dbReference>
<keyword evidence="3" id="KW-0812">Transmembrane</keyword>
<proteinExistence type="predicted"/>
<evidence type="ECO:0000313" key="5">
    <source>
        <dbReference type="Proteomes" id="UP000092600"/>
    </source>
</evidence>
<dbReference type="EMBL" id="LSRQ01003635">
    <property type="protein sequence ID" value="OAY71087.1"/>
    <property type="molecule type" value="Genomic_DNA"/>
</dbReference>
<organism evidence="4 5">
    <name type="scientific">Ananas comosus</name>
    <name type="common">Pineapple</name>
    <name type="synonym">Ananas ananas</name>
    <dbReference type="NCBI Taxonomy" id="4615"/>
    <lineage>
        <taxon>Eukaryota</taxon>
        <taxon>Viridiplantae</taxon>
        <taxon>Streptophyta</taxon>
        <taxon>Embryophyta</taxon>
        <taxon>Tracheophyta</taxon>
        <taxon>Spermatophyta</taxon>
        <taxon>Magnoliopsida</taxon>
        <taxon>Liliopsida</taxon>
        <taxon>Poales</taxon>
        <taxon>Bromeliaceae</taxon>
        <taxon>Bromelioideae</taxon>
        <taxon>Ananas</taxon>
    </lineage>
</organism>
<feature type="coiled-coil region" evidence="1">
    <location>
        <begin position="317"/>
        <end position="432"/>
    </location>
</feature>
<dbReference type="AlphaFoldDB" id="A0A199V1X8"/>
<reference evidence="4 5" key="1">
    <citation type="journal article" date="2016" name="DNA Res.">
        <title>The draft genome of MD-2 pineapple using hybrid error correction of long reads.</title>
        <authorList>
            <person name="Redwan R.M."/>
            <person name="Saidin A."/>
            <person name="Kumar S.V."/>
        </authorList>
    </citation>
    <scope>NUCLEOTIDE SEQUENCE [LARGE SCALE GENOMIC DNA]</scope>
    <source>
        <strain evidence="5">cv. MD2</strain>
        <tissue evidence="4">Leaf</tissue>
    </source>
</reference>
<dbReference type="STRING" id="4615.A0A199V1X8"/>
<dbReference type="GO" id="GO:0055037">
    <property type="term" value="C:recycling endosome"/>
    <property type="evidence" value="ECO:0007669"/>
    <property type="project" value="TreeGrafter"/>
</dbReference>
<protein>
    <recommendedName>
        <fullName evidence="6">PH domain-containing protein</fullName>
    </recommendedName>
</protein>
<accession>A0A199V1X8</accession>
<dbReference type="PANTHER" id="PTHR22902">
    <property type="entry name" value="SESQUIPEDALIAN"/>
    <property type="match status" value="1"/>
</dbReference>
<dbReference type="Gene3D" id="2.30.29.30">
    <property type="entry name" value="Pleckstrin-homology domain (PH domain)/Phosphotyrosine-binding domain (PTB)"/>
    <property type="match status" value="1"/>
</dbReference>
<dbReference type="PANTHER" id="PTHR22902:SF49">
    <property type="entry name" value="OS03G0666200 PROTEIN"/>
    <property type="match status" value="1"/>
</dbReference>
<keyword evidence="1" id="KW-0175">Coiled coil</keyword>
<evidence type="ECO:0000256" key="1">
    <source>
        <dbReference type="SAM" id="Coils"/>
    </source>
</evidence>
<dbReference type="GO" id="GO:0005769">
    <property type="term" value="C:early endosome"/>
    <property type="evidence" value="ECO:0007669"/>
    <property type="project" value="TreeGrafter"/>
</dbReference>
<gene>
    <name evidence="4" type="ORF">ACMD2_21020</name>
</gene>
<dbReference type="GO" id="GO:0001881">
    <property type="term" value="P:receptor recycling"/>
    <property type="evidence" value="ECO:0007669"/>
    <property type="project" value="TreeGrafter"/>
</dbReference>
<keyword evidence="3" id="KW-0472">Membrane</keyword>
<dbReference type="InterPro" id="IPR045188">
    <property type="entry name" value="Boi1/Boi2-like"/>
</dbReference>
<evidence type="ECO:0008006" key="6">
    <source>
        <dbReference type="Google" id="ProtNLM"/>
    </source>
</evidence>
<name>A0A199V1X8_ANACO</name>
<evidence type="ECO:0000313" key="4">
    <source>
        <dbReference type="EMBL" id="OAY71087.1"/>
    </source>
</evidence>
<dbReference type="InterPro" id="IPR011993">
    <property type="entry name" value="PH-like_dom_sf"/>
</dbReference>
<evidence type="ECO:0000256" key="2">
    <source>
        <dbReference type="SAM" id="MobiDB-lite"/>
    </source>
</evidence>
<evidence type="ECO:0000256" key="3">
    <source>
        <dbReference type="SAM" id="Phobius"/>
    </source>
</evidence>
<sequence>MASNGATARVGDAESNLEKIKRQLTSSSGRYLLQGLLLKRSEMVRHPIHLRFVGIGFIRSVVFLFFSLLGMCLMLLIPPGLRKWNERWVILDPTSGKMEYKTGRNAAVIKGNIIFDSTSTITLSPVNFQSPFWYLLTKLPDIGTPQKNDYFLCAETPGAARAWVSTLRATQLVLEAHKEAVNSLSGSGSSKFGTVTTVIAAANATAREASKEIEAAMKISMRAAVNFVTNKTCEGHLDDLTIMKGLLKSKQMLDETIRVKDEELQQLSKDIRARDSTIRDIADKLMETAEAAEAAASAAHSMDEERKLVLAHLEYLKKDLHQRLESSSIKLREFEEKAIVLSKEKELLLKERDSAVQEAHQWRSELAKARERAVILEAAVIRAEEKARVAQADAETRIKEAAEKLQSAAKEKEELLALVKVLQLQIERQQSNSRQTCEERTELCSYTDISPSSTKCADSSEDDVDKACVSDSRSVLVSEEESAVQFAAEGVEIRTVGDAEWDNLQSSSNVRIADVREISPEAEGSSLDIPVVTQPVNDVPHVGSSL</sequence>
<feature type="region of interest" description="Disordered" evidence="2">
    <location>
        <begin position="522"/>
        <end position="546"/>
    </location>
</feature>
<feature type="transmembrane region" description="Helical" evidence="3">
    <location>
        <begin position="52"/>
        <end position="77"/>
    </location>
</feature>
<dbReference type="Proteomes" id="UP000092600">
    <property type="component" value="Unassembled WGS sequence"/>
</dbReference>